<comment type="caution">
    <text evidence="2">The sequence shown here is derived from an EMBL/GenBank/DDBJ whole genome shotgun (WGS) entry which is preliminary data.</text>
</comment>
<dbReference type="InterPro" id="IPR006059">
    <property type="entry name" value="SBP"/>
</dbReference>
<dbReference type="SUPFAM" id="SSF53850">
    <property type="entry name" value="Periplasmic binding protein-like II"/>
    <property type="match status" value="1"/>
</dbReference>
<organism evidence="2 3">
    <name type="scientific">Isoptericola chiayiensis</name>
    <dbReference type="NCBI Taxonomy" id="579446"/>
    <lineage>
        <taxon>Bacteria</taxon>
        <taxon>Bacillati</taxon>
        <taxon>Actinomycetota</taxon>
        <taxon>Actinomycetes</taxon>
        <taxon>Micrococcales</taxon>
        <taxon>Promicromonosporaceae</taxon>
        <taxon>Isoptericola</taxon>
    </lineage>
</organism>
<dbReference type="Gene3D" id="3.40.190.10">
    <property type="entry name" value="Periplasmic binding protein-like II"/>
    <property type="match status" value="2"/>
</dbReference>
<feature type="signal peptide" evidence="1">
    <location>
        <begin position="1"/>
        <end position="30"/>
    </location>
</feature>
<dbReference type="RefSeq" id="WP_172152167.1">
    <property type="nucleotide sequence ID" value="NZ_BAABID010000013.1"/>
</dbReference>
<evidence type="ECO:0000256" key="1">
    <source>
        <dbReference type="SAM" id="SignalP"/>
    </source>
</evidence>
<proteinExistence type="predicted"/>
<reference evidence="3" key="1">
    <citation type="journal article" date="2019" name="Int. J. Syst. Evol. Microbiol.">
        <title>The Global Catalogue of Microorganisms (GCM) 10K type strain sequencing project: providing services to taxonomists for standard genome sequencing and annotation.</title>
        <authorList>
            <consortium name="The Broad Institute Genomics Platform"/>
            <consortium name="The Broad Institute Genome Sequencing Center for Infectious Disease"/>
            <person name="Wu L."/>
            <person name="Ma J."/>
        </authorList>
    </citation>
    <scope>NUCLEOTIDE SEQUENCE [LARGE SCALE GENOMIC DNA]</scope>
    <source>
        <strain evidence="3">JCM 18063</strain>
    </source>
</reference>
<name>A0ABP8YJS9_9MICO</name>
<sequence>MTRTQRGATAIALGATVAMLATACAGQGTADQDTADTEGTSTEDAGGDVTLEWWHNSNTGEGKEYYDQVAADFAEANPGVTVQVEAMQHEDMVTKLQAAMQAGTDVPDVFMSRGGGELQNDVDAGLLRDLTDDAADTIDTISAFTGQYTIDDQVYALPFSMGIVGFWYNKDLFAEAGIDDVSPDPTFEEFSGYVDQLQAAGIDPISVGAGDKWPAAHYWYYGVVRECEFETVETAIETGDYSDECFLKAGEDVQAILDKEPFNPGFLATAAQSGPTSASGLLASEKVGMELAGHWEPGVVGGLREDEQVPDWMGWFAFPTFDGQAGDPADQMGGGDAWAVSQDAPDAAVDFAAYLLSDEVQQGFAELDMGLPTNPAATGSLSNETLAQLIPVRDGGGETQLYLDTRLGQSVGGAMNDEIALLFAGESGPQDVVDAIEDAAASQG</sequence>
<dbReference type="PROSITE" id="PS51257">
    <property type="entry name" value="PROKAR_LIPOPROTEIN"/>
    <property type="match status" value="1"/>
</dbReference>
<dbReference type="Proteomes" id="UP001500956">
    <property type="component" value="Unassembled WGS sequence"/>
</dbReference>
<keyword evidence="3" id="KW-1185">Reference proteome</keyword>
<gene>
    <name evidence="2" type="ORF">GCM10023216_25610</name>
</gene>
<protein>
    <submittedName>
        <fullName evidence="2">Extracellular solute-binding protein</fullName>
    </submittedName>
</protein>
<feature type="chain" id="PRO_5047361465" evidence="1">
    <location>
        <begin position="31"/>
        <end position="444"/>
    </location>
</feature>
<dbReference type="InterPro" id="IPR050490">
    <property type="entry name" value="Bact_solute-bd_prot1"/>
</dbReference>
<evidence type="ECO:0000313" key="2">
    <source>
        <dbReference type="EMBL" id="GAA4732358.1"/>
    </source>
</evidence>
<dbReference type="EMBL" id="BAABID010000013">
    <property type="protein sequence ID" value="GAA4732358.1"/>
    <property type="molecule type" value="Genomic_DNA"/>
</dbReference>
<accession>A0ABP8YJS9</accession>
<dbReference type="Pfam" id="PF01547">
    <property type="entry name" value="SBP_bac_1"/>
    <property type="match status" value="1"/>
</dbReference>
<dbReference type="PANTHER" id="PTHR43649">
    <property type="entry name" value="ARABINOSE-BINDING PROTEIN-RELATED"/>
    <property type="match status" value="1"/>
</dbReference>
<evidence type="ECO:0000313" key="3">
    <source>
        <dbReference type="Proteomes" id="UP001500956"/>
    </source>
</evidence>
<keyword evidence="1" id="KW-0732">Signal</keyword>
<dbReference type="PANTHER" id="PTHR43649:SF14">
    <property type="entry name" value="BLR3389 PROTEIN"/>
    <property type="match status" value="1"/>
</dbReference>